<evidence type="ECO:0000313" key="3">
    <source>
        <dbReference type="Proteomes" id="UP000593601"/>
    </source>
</evidence>
<protein>
    <recommendedName>
        <fullName evidence="4">DUF4355 domain-containing protein</fullName>
    </recommendedName>
</protein>
<feature type="compositionally biased region" description="Gly residues" evidence="1">
    <location>
        <begin position="14"/>
        <end position="39"/>
    </location>
</feature>
<feature type="region of interest" description="Disordered" evidence="1">
    <location>
        <begin position="159"/>
        <end position="181"/>
    </location>
</feature>
<feature type="compositionally biased region" description="Polar residues" evidence="1">
    <location>
        <begin position="159"/>
        <end position="170"/>
    </location>
</feature>
<dbReference type="EMBL" id="CP063304">
    <property type="protein sequence ID" value="QOV18919.1"/>
    <property type="molecule type" value="Genomic_DNA"/>
</dbReference>
<dbReference type="RefSeq" id="WP_193735279.1">
    <property type="nucleotide sequence ID" value="NZ_CP063304.1"/>
</dbReference>
<feature type="region of interest" description="Disordered" evidence="1">
    <location>
        <begin position="1"/>
        <end position="42"/>
    </location>
</feature>
<evidence type="ECO:0008006" key="4">
    <source>
        <dbReference type="Google" id="ProtNLM"/>
    </source>
</evidence>
<evidence type="ECO:0000256" key="1">
    <source>
        <dbReference type="SAM" id="MobiDB-lite"/>
    </source>
</evidence>
<reference evidence="2 3" key="1">
    <citation type="submission" date="2020-10" db="EMBL/GenBank/DDBJ databases">
        <title>Blautia liquoris sp.nov., isolated from the mud in a fermentation cellar used for the production of Chinese strong-flavoured liquor.</title>
        <authorList>
            <person name="Lu L."/>
        </authorList>
    </citation>
    <scope>NUCLEOTIDE SEQUENCE [LARGE SCALE GENOMIC DNA]</scope>
    <source>
        <strain evidence="2 3">LZLJ-3</strain>
    </source>
</reference>
<organism evidence="2 3">
    <name type="scientific">Blautia liquoris</name>
    <dbReference type="NCBI Taxonomy" id="2779518"/>
    <lineage>
        <taxon>Bacteria</taxon>
        <taxon>Bacillati</taxon>
        <taxon>Bacillota</taxon>
        <taxon>Clostridia</taxon>
        <taxon>Lachnospirales</taxon>
        <taxon>Lachnospiraceae</taxon>
        <taxon>Blautia</taxon>
    </lineage>
</organism>
<evidence type="ECO:0000313" key="2">
    <source>
        <dbReference type="EMBL" id="QOV18919.1"/>
    </source>
</evidence>
<dbReference type="AlphaFoldDB" id="A0A7M2RF92"/>
<gene>
    <name evidence="2" type="ORF">INP51_13130</name>
</gene>
<accession>A0A7M2RF92</accession>
<dbReference type="KEGG" id="bliq:INP51_13130"/>
<keyword evidence="3" id="KW-1185">Reference proteome</keyword>
<proteinExistence type="predicted"/>
<sequence length="195" mass="20848">MRKRMNLQLFEDGAGAGSAGQGSNTGNGNGGQGNAGGNGAYSFEQAEEIANARADRAEKSALKSYFQQQGMSEDEVSKALKDYKDKKAASQPNVSAIEQERDDARKELVQMKNEKILSGKGVKADDMDYIMFKVSKLVNDKTDFTKAAEQFLKENPKFTGQGTYRVSTGTQSGGAEGAENANDSINAAIRKAAGK</sequence>
<name>A0A7M2RF92_9FIRM</name>
<dbReference type="Proteomes" id="UP000593601">
    <property type="component" value="Chromosome"/>
</dbReference>